<evidence type="ECO:0000313" key="2">
    <source>
        <dbReference type="Proteomes" id="UP000321353"/>
    </source>
</evidence>
<proteinExistence type="predicted"/>
<gene>
    <name evidence="1" type="ORF">Mal15_50640</name>
</gene>
<evidence type="ECO:0000313" key="1">
    <source>
        <dbReference type="EMBL" id="QEG00988.1"/>
    </source>
</evidence>
<name>A0A5B9MPX4_9BACT</name>
<protein>
    <submittedName>
        <fullName evidence="1">Uncharacterized protein</fullName>
    </submittedName>
</protein>
<dbReference type="AlphaFoldDB" id="A0A5B9MPX4"/>
<sequence>MGSMNQPNCEKKLQLVRMLRQLQRATPFAPIAVQLVQGETIFVTAPWQFIVDADRMYVIVPPAKHVRSVPLDDVLRIGRRRVPLHRLPQTHELGH</sequence>
<keyword evidence="2" id="KW-1185">Reference proteome</keyword>
<accession>A0A5B9MPX4</accession>
<organism evidence="1 2">
    <name type="scientific">Stieleria maiorica</name>
    <dbReference type="NCBI Taxonomy" id="2795974"/>
    <lineage>
        <taxon>Bacteria</taxon>
        <taxon>Pseudomonadati</taxon>
        <taxon>Planctomycetota</taxon>
        <taxon>Planctomycetia</taxon>
        <taxon>Pirellulales</taxon>
        <taxon>Pirellulaceae</taxon>
        <taxon>Stieleria</taxon>
    </lineage>
</organism>
<dbReference type="EMBL" id="CP036264">
    <property type="protein sequence ID" value="QEG00988.1"/>
    <property type="molecule type" value="Genomic_DNA"/>
</dbReference>
<dbReference type="KEGG" id="smam:Mal15_50640"/>
<reference evidence="1 2" key="1">
    <citation type="submission" date="2019-02" db="EMBL/GenBank/DDBJ databases">
        <title>Planctomycetal bacteria perform biofilm scaping via a novel small molecule.</title>
        <authorList>
            <person name="Jeske O."/>
            <person name="Boedeker C."/>
            <person name="Wiegand S."/>
            <person name="Breitling P."/>
            <person name="Kallscheuer N."/>
            <person name="Jogler M."/>
            <person name="Rohde M."/>
            <person name="Petersen J."/>
            <person name="Medema M.H."/>
            <person name="Surup F."/>
            <person name="Jogler C."/>
        </authorList>
    </citation>
    <scope>NUCLEOTIDE SEQUENCE [LARGE SCALE GENOMIC DNA]</scope>
    <source>
        <strain evidence="1 2">Mal15</strain>
    </source>
</reference>
<dbReference type="Proteomes" id="UP000321353">
    <property type="component" value="Chromosome"/>
</dbReference>